<feature type="transmembrane region" description="Helical" evidence="2">
    <location>
        <begin position="108"/>
        <end position="127"/>
    </location>
</feature>
<feature type="compositionally biased region" description="Basic and acidic residues" evidence="1">
    <location>
        <begin position="1"/>
        <end position="10"/>
    </location>
</feature>
<dbReference type="GO" id="GO:0005886">
    <property type="term" value="C:plasma membrane"/>
    <property type="evidence" value="ECO:0007669"/>
    <property type="project" value="UniProtKB-SubCell"/>
</dbReference>
<proteinExistence type="predicted"/>
<dbReference type="PANTHER" id="PTHR37305">
    <property type="entry name" value="INTEGRAL MEMBRANE PROTEIN-RELATED"/>
    <property type="match status" value="1"/>
</dbReference>
<dbReference type="EMBL" id="CP045121">
    <property type="protein sequence ID" value="QIN79381.1"/>
    <property type="molecule type" value="Genomic_DNA"/>
</dbReference>
<name>A0A6G8PYT9_9ACTN</name>
<keyword evidence="2" id="KW-1133">Transmembrane helix</keyword>
<reference evidence="3 4" key="1">
    <citation type="submission" date="2019-10" db="EMBL/GenBank/DDBJ databases">
        <title>Rubrobacter sp nov SCSIO 52915 isolated from a deep-sea sediment in the South China Sea.</title>
        <authorList>
            <person name="Chen R.W."/>
        </authorList>
    </citation>
    <scope>NUCLEOTIDE SEQUENCE [LARGE SCALE GENOMIC DNA]</scope>
    <source>
        <strain evidence="3 4">SCSIO 52915</strain>
    </source>
</reference>
<dbReference type="GO" id="GO:0140359">
    <property type="term" value="F:ABC-type transporter activity"/>
    <property type="evidence" value="ECO:0007669"/>
    <property type="project" value="InterPro"/>
</dbReference>
<keyword evidence="2" id="KW-0472">Membrane</keyword>
<feature type="transmembrane region" description="Helical" evidence="2">
    <location>
        <begin position="217"/>
        <end position="236"/>
    </location>
</feature>
<keyword evidence="2" id="KW-0812">Transmembrane</keyword>
<protein>
    <submittedName>
        <fullName evidence="3">ABC transporter permease subunit</fullName>
    </submittedName>
</protein>
<dbReference type="KEGG" id="rmar:GBA65_13635"/>
<evidence type="ECO:0000313" key="3">
    <source>
        <dbReference type="EMBL" id="QIN79381.1"/>
    </source>
</evidence>
<dbReference type="Proteomes" id="UP000502706">
    <property type="component" value="Chromosome"/>
</dbReference>
<evidence type="ECO:0000313" key="4">
    <source>
        <dbReference type="Proteomes" id="UP000502706"/>
    </source>
</evidence>
<organism evidence="3 4">
    <name type="scientific">Rubrobacter marinus</name>
    <dbReference type="NCBI Taxonomy" id="2653852"/>
    <lineage>
        <taxon>Bacteria</taxon>
        <taxon>Bacillati</taxon>
        <taxon>Actinomycetota</taxon>
        <taxon>Rubrobacteria</taxon>
        <taxon>Rubrobacterales</taxon>
        <taxon>Rubrobacteraceae</taxon>
        <taxon>Rubrobacter</taxon>
    </lineage>
</organism>
<accession>A0A6G8PYT9</accession>
<evidence type="ECO:0000256" key="1">
    <source>
        <dbReference type="SAM" id="MobiDB-lite"/>
    </source>
</evidence>
<feature type="transmembrane region" description="Helical" evidence="2">
    <location>
        <begin position="264"/>
        <end position="285"/>
    </location>
</feature>
<sequence length="292" mass="31267">MISDKAQETRKARRRHRRAAGRAGGGTLFALVLHALRSQLRSVIVWGLALGLLSVVTVASFPALEEQAPAINELLESYPPEMRELFGAGEGTDLTTIEGFLASQVFNFMAPLALAFFPILAASNAIAGAEERGTIDVLLGNPIPRWQLVWSSFVATALSLLGILGILGLATWGPAVALDVELSSAKTAEAVLNLWPLCAFFGGLAMLCSALFHRRLLAVAIPGAVLVASYFVNALGNTVEELEDARPFTAFYYYGSAIEDGIEWARFGGVTLAALLLVLLATLAFSRRDIYT</sequence>
<feature type="transmembrane region" description="Helical" evidence="2">
    <location>
        <begin position="148"/>
        <end position="172"/>
    </location>
</feature>
<dbReference type="Pfam" id="PF12679">
    <property type="entry name" value="ABC2_membrane_2"/>
    <property type="match status" value="1"/>
</dbReference>
<dbReference type="RefSeq" id="WP_166397044.1">
    <property type="nucleotide sequence ID" value="NZ_CP045121.1"/>
</dbReference>
<evidence type="ECO:0000256" key="2">
    <source>
        <dbReference type="SAM" id="Phobius"/>
    </source>
</evidence>
<gene>
    <name evidence="3" type="ORF">GBA65_13635</name>
</gene>
<dbReference type="PANTHER" id="PTHR37305:SF1">
    <property type="entry name" value="MEMBRANE PROTEIN"/>
    <property type="match status" value="1"/>
</dbReference>
<keyword evidence="4" id="KW-1185">Reference proteome</keyword>
<dbReference type="AlphaFoldDB" id="A0A6G8PYT9"/>
<feature type="transmembrane region" description="Helical" evidence="2">
    <location>
        <begin position="192"/>
        <end position="212"/>
    </location>
</feature>
<feature type="transmembrane region" description="Helical" evidence="2">
    <location>
        <begin position="43"/>
        <end position="64"/>
    </location>
</feature>
<feature type="region of interest" description="Disordered" evidence="1">
    <location>
        <begin position="1"/>
        <end position="20"/>
    </location>
</feature>
<feature type="compositionally biased region" description="Basic residues" evidence="1">
    <location>
        <begin position="11"/>
        <end position="20"/>
    </location>
</feature>